<accession>A0ABR6XGL4</accession>
<keyword evidence="2" id="KW-1185">Reference proteome</keyword>
<organism evidence="1 2">
    <name type="scientific">Undibacterium aquatile</name>
    <dbReference type="NCBI Taxonomy" id="1537398"/>
    <lineage>
        <taxon>Bacteria</taxon>
        <taxon>Pseudomonadati</taxon>
        <taxon>Pseudomonadota</taxon>
        <taxon>Betaproteobacteria</taxon>
        <taxon>Burkholderiales</taxon>
        <taxon>Oxalobacteraceae</taxon>
        <taxon>Undibacterium</taxon>
    </lineage>
</organism>
<dbReference type="Proteomes" id="UP000637632">
    <property type="component" value="Unassembled WGS sequence"/>
</dbReference>
<gene>
    <name evidence="1" type="ORF">H8K26_11355</name>
</gene>
<sequence>MTAQGQQAEAKKDAKYRGSTLEGDRGYFIQPGQFEQGGCHEWRHKYAKNGHSLEIHNQEK</sequence>
<name>A0ABR6XGL4_9BURK</name>
<proteinExistence type="predicted"/>
<dbReference type="RefSeq" id="WP_190479571.1">
    <property type="nucleotide sequence ID" value="NZ_JACOFT010000003.1"/>
</dbReference>
<comment type="caution">
    <text evidence="1">The sequence shown here is derived from an EMBL/GenBank/DDBJ whole genome shotgun (WGS) entry which is preliminary data.</text>
</comment>
<reference evidence="1 2" key="1">
    <citation type="submission" date="2020-08" db="EMBL/GenBank/DDBJ databases">
        <title>Novel species isolated from subtropical streams in China.</title>
        <authorList>
            <person name="Lu H."/>
        </authorList>
    </citation>
    <scope>NUCLEOTIDE SEQUENCE [LARGE SCALE GENOMIC DNA]</scope>
    <source>
        <strain evidence="1 2">CCTCC AB 2015119</strain>
    </source>
</reference>
<dbReference type="EMBL" id="JACOFT010000003">
    <property type="protein sequence ID" value="MBC3812042.1"/>
    <property type="molecule type" value="Genomic_DNA"/>
</dbReference>
<evidence type="ECO:0000313" key="2">
    <source>
        <dbReference type="Proteomes" id="UP000637632"/>
    </source>
</evidence>
<evidence type="ECO:0000313" key="1">
    <source>
        <dbReference type="EMBL" id="MBC3812042.1"/>
    </source>
</evidence>
<protein>
    <submittedName>
        <fullName evidence="1">Uncharacterized protein</fullName>
    </submittedName>
</protein>